<name>A0ACA9RZ69_9GLOM</name>
<sequence>THPKISANKIGMSVRQLKNKKTNMSMKSTLNNEFIIEDISNGLEPSPVSLVYNDDKELEELHVHQKYVVRCVIPSLGNEIVTSEELSSYYDGCDCADNCILEDCGCKSTHGYFYTSQHSNQRGLNLNSPVPTSIFECNSSCTCTPKVCPNRIVQHGINIPLQVFKTRDGRGWGLRTLQKIYKGMFVCEYAGEIIKTEEAKRRWEEMKNNTMARNYVLCLKEHVQDRILRTNIDPIHIGNAGRYINHSCAPNLQIYLVRINSLIPVAAFFAVRDIEIGEELTFDYSGADGHNGQLESGAMIDGIEGEKGMKKCLCG</sequence>
<proteinExistence type="predicted"/>
<keyword evidence="2" id="KW-1185">Reference proteome</keyword>
<evidence type="ECO:0000313" key="2">
    <source>
        <dbReference type="Proteomes" id="UP000789920"/>
    </source>
</evidence>
<reference evidence="1" key="1">
    <citation type="submission" date="2021-06" db="EMBL/GenBank/DDBJ databases">
        <authorList>
            <person name="Kallberg Y."/>
            <person name="Tangrot J."/>
            <person name="Rosling A."/>
        </authorList>
    </citation>
    <scope>NUCLEOTIDE SEQUENCE</scope>
    <source>
        <strain evidence="1">MA461A</strain>
    </source>
</reference>
<feature type="non-terminal residue" evidence="1">
    <location>
        <position position="1"/>
    </location>
</feature>
<gene>
    <name evidence="1" type="ORF">RPERSI_LOCUS24145</name>
</gene>
<dbReference type="EMBL" id="CAJVQC010076935">
    <property type="protein sequence ID" value="CAG8815139.1"/>
    <property type="molecule type" value="Genomic_DNA"/>
</dbReference>
<evidence type="ECO:0000313" key="1">
    <source>
        <dbReference type="EMBL" id="CAG8815139.1"/>
    </source>
</evidence>
<feature type="non-terminal residue" evidence="1">
    <location>
        <position position="315"/>
    </location>
</feature>
<protein>
    <submittedName>
        <fullName evidence="1">1013_t:CDS:1</fullName>
    </submittedName>
</protein>
<comment type="caution">
    <text evidence="1">The sequence shown here is derived from an EMBL/GenBank/DDBJ whole genome shotgun (WGS) entry which is preliminary data.</text>
</comment>
<dbReference type="Proteomes" id="UP000789920">
    <property type="component" value="Unassembled WGS sequence"/>
</dbReference>
<organism evidence="1 2">
    <name type="scientific">Racocetra persica</name>
    <dbReference type="NCBI Taxonomy" id="160502"/>
    <lineage>
        <taxon>Eukaryota</taxon>
        <taxon>Fungi</taxon>
        <taxon>Fungi incertae sedis</taxon>
        <taxon>Mucoromycota</taxon>
        <taxon>Glomeromycotina</taxon>
        <taxon>Glomeromycetes</taxon>
        <taxon>Diversisporales</taxon>
        <taxon>Gigasporaceae</taxon>
        <taxon>Racocetra</taxon>
    </lineage>
</organism>
<accession>A0ACA9RZ69</accession>